<dbReference type="EC" id="4.3.1.18" evidence="4"/>
<dbReference type="PANTHER" id="PTHR28004:SF8">
    <property type="entry name" value="D-SERINE DEAMINASE"/>
    <property type="match status" value="1"/>
</dbReference>
<sequence length="420" mass="45539">MTNQPMPDDWQIDWRCKGFPPIDLSARDVPSAGWRLHEDFSTPIAAIRESALAFNLARMRDFCAERGVELAPHGKTTMSPELIRRQLDHGAWGMTAATAWQARAMTRFGVRRILVANECLDPAGLRWLGAHLRDALGTEISCFVDSVAAVTAMRDVLAGVPGAPPVPVLVEVGLVGGRCGARTAAEAVEVAAAVAAAPELELVGVAGFEGVVGGSREKGVVARVEEFLRMLRRTAQELIARGSFPADRPVILSAGGSAFFDLVVEVLTRDRSRYGVPVEVVLRSGCYLVHDHGAYQDSSPFAADRGSAFRPALEVWSRVLSCPEPGLALTDAGKRDMSTDGRLPLVLRRLRHGTPAPVSATVQAVNDQHAYLRYDVPDDLRVGDLVCFGISHPCTTFDKWRAITLVDDDHRVTSVIRTSF</sequence>
<evidence type="ECO:0000313" key="5">
    <source>
        <dbReference type="Proteomes" id="UP000638648"/>
    </source>
</evidence>
<organism evidence="4 5">
    <name type="scientific">Actinopolymorpha pittospori</name>
    <dbReference type="NCBI Taxonomy" id="648752"/>
    <lineage>
        <taxon>Bacteria</taxon>
        <taxon>Bacillati</taxon>
        <taxon>Actinomycetota</taxon>
        <taxon>Actinomycetes</taxon>
        <taxon>Propionibacteriales</taxon>
        <taxon>Actinopolymorphaceae</taxon>
        <taxon>Actinopolymorpha</taxon>
    </lineage>
</organism>
<dbReference type="InterPro" id="IPR042208">
    <property type="entry name" value="D-ser_dehydrat-like_sf"/>
</dbReference>
<keyword evidence="5" id="KW-1185">Reference proteome</keyword>
<dbReference type="InterPro" id="IPR029066">
    <property type="entry name" value="PLP-binding_barrel"/>
</dbReference>
<dbReference type="Pfam" id="PF01168">
    <property type="entry name" value="Ala_racemase_N"/>
    <property type="match status" value="1"/>
</dbReference>
<accession>A0A927MYD2</accession>
<comment type="similarity">
    <text evidence="1">Belongs to the DSD1 family.</text>
</comment>
<proteinExistence type="inferred from homology"/>
<dbReference type="Proteomes" id="UP000638648">
    <property type="component" value="Unassembled WGS sequence"/>
</dbReference>
<evidence type="ECO:0000313" key="4">
    <source>
        <dbReference type="EMBL" id="MBE1608594.1"/>
    </source>
</evidence>
<dbReference type="InterPro" id="IPR026956">
    <property type="entry name" value="D-ser_dehydrat-like_dom"/>
</dbReference>
<dbReference type="AlphaFoldDB" id="A0A927MYD2"/>
<dbReference type="Gene3D" id="2.40.37.20">
    <property type="entry name" value="D-serine dehydratase-like domain"/>
    <property type="match status" value="1"/>
</dbReference>
<dbReference type="GO" id="GO:0008721">
    <property type="term" value="F:D-serine ammonia-lyase activity"/>
    <property type="evidence" value="ECO:0007669"/>
    <property type="project" value="UniProtKB-EC"/>
</dbReference>
<reference evidence="4" key="1">
    <citation type="submission" date="2020-10" db="EMBL/GenBank/DDBJ databases">
        <title>Sequencing the genomes of 1000 actinobacteria strains.</title>
        <authorList>
            <person name="Klenk H.-P."/>
        </authorList>
    </citation>
    <scope>NUCLEOTIDE SEQUENCE</scope>
    <source>
        <strain evidence="4">DSM 45354</strain>
    </source>
</reference>
<dbReference type="SMART" id="SM01119">
    <property type="entry name" value="D-ser_dehydrat"/>
    <property type="match status" value="1"/>
</dbReference>
<gene>
    <name evidence="4" type="ORF">HEB94_005442</name>
</gene>
<dbReference type="InterPro" id="IPR001608">
    <property type="entry name" value="Ala_racemase_N"/>
</dbReference>
<dbReference type="RefSeq" id="WP_202896550.1">
    <property type="nucleotide sequence ID" value="NZ_BAABJL010000029.1"/>
</dbReference>
<dbReference type="InterPro" id="IPR051466">
    <property type="entry name" value="D-amino_acid_metab_enzyme"/>
</dbReference>
<evidence type="ECO:0000256" key="1">
    <source>
        <dbReference type="ARBA" id="ARBA00005323"/>
    </source>
</evidence>
<protein>
    <submittedName>
        <fullName evidence="4">D-serine dehydratase</fullName>
        <ecNumber evidence="4">4.3.1.18</ecNumber>
    </submittedName>
</protein>
<keyword evidence="2 4" id="KW-0456">Lyase</keyword>
<comment type="caution">
    <text evidence="4">The sequence shown here is derived from an EMBL/GenBank/DDBJ whole genome shotgun (WGS) entry which is preliminary data.</text>
</comment>
<dbReference type="PANTHER" id="PTHR28004">
    <property type="entry name" value="ZGC:162816-RELATED"/>
    <property type="match status" value="1"/>
</dbReference>
<dbReference type="Gene3D" id="3.20.20.10">
    <property type="entry name" value="Alanine racemase"/>
    <property type="match status" value="1"/>
</dbReference>
<evidence type="ECO:0000259" key="3">
    <source>
        <dbReference type="SMART" id="SM01119"/>
    </source>
</evidence>
<evidence type="ECO:0000256" key="2">
    <source>
        <dbReference type="ARBA" id="ARBA00023239"/>
    </source>
</evidence>
<dbReference type="SUPFAM" id="SSF51419">
    <property type="entry name" value="PLP-binding barrel"/>
    <property type="match status" value="1"/>
</dbReference>
<name>A0A927MYD2_9ACTN</name>
<feature type="domain" description="D-serine dehydratase-like" evidence="3">
    <location>
        <begin position="312"/>
        <end position="407"/>
    </location>
</feature>
<dbReference type="EMBL" id="JADBEM010000001">
    <property type="protein sequence ID" value="MBE1608594.1"/>
    <property type="molecule type" value="Genomic_DNA"/>
</dbReference>
<dbReference type="Pfam" id="PF14031">
    <property type="entry name" value="D-ser_dehydrat"/>
    <property type="match status" value="1"/>
</dbReference>